<dbReference type="RefSeq" id="WP_275232364.1">
    <property type="nucleotide sequence ID" value="NZ_JARDXE010000017.1"/>
</dbReference>
<gene>
    <name evidence="1" type="ORF">PXH69_24475</name>
</gene>
<dbReference type="EMBL" id="JARDXE010000017">
    <property type="protein sequence ID" value="MDE8648127.1"/>
    <property type="molecule type" value="Genomic_DNA"/>
</dbReference>
<reference evidence="1" key="1">
    <citation type="submission" date="2023-02" db="EMBL/GenBank/DDBJ databases">
        <title>A novel hydrolase synthesized by Rhodococcus erythropolis HQ is responsible for the detoxification of Zearalenone.</title>
        <authorList>
            <person name="Hu J."/>
            <person name="Xu J."/>
        </authorList>
    </citation>
    <scope>NUCLEOTIDE SEQUENCE</scope>
    <source>
        <strain evidence="1">HQ</strain>
    </source>
</reference>
<organism evidence="1 2">
    <name type="scientific">Rhodococcus qingshengii</name>
    <dbReference type="NCBI Taxonomy" id="334542"/>
    <lineage>
        <taxon>Bacteria</taxon>
        <taxon>Bacillati</taxon>
        <taxon>Actinomycetota</taxon>
        <taxon>Actinomycetes</taxon>
        <taxon>Mycobacteriales</taxon>
        <taxon>Nocardiaceae</taxon>
        <taxon>Rhodococcus</taxon>
        <taxon>Rhodococcus erythropolis group</taxon>
    </lineage>
</organism>
<sequence length="112" mass="12785">MALDKYPFDPTSNKVPDYVYPHATSYSKPSDIEWRDNVPFEATLKVETYSRGRSSVTVILKNVDTGTEYSMFISETLNTMLNRPIVDAKVSGMWHFIKRGQSYSIAPVIKKD</sequence>
<proteinExistence type="predicted"/>
<evidence type="ECO:0000313" key="2">
    <source>
        <dbReference type="Proteomes" id="UP001217325"/>
    </source>
</evidence>
<name>A0AAW6LS91_RHOSG</name>
<dbReference type="Proteomes" id="UP001217325">
    <property type="component" value="Unassembled WGS sequence"/>
</dbReference>
<evidence type="ECO:0000313" key="1">
    <source>
        <dbReference type="EMBL" id="MDE8648127.1"/>
    </source>
</evidence>
<dbReference type="AlphaFoldDB" id="A0AAW6LS91"/>
<accession>A0AAW6LS91</accession>
<comment type="caution">
    <text evidence="1">The sequence shown here is derived from an EMBL/GenBank/DDBJ whole genome shotgun (WGS) entry which is preliminary data.</text>
</comment>
<protein>
    <submittedName>
        <fullName evidence="1">Uncharacterized protein</fullName>
    </submittedName>
</protein>